<dbReference type="PROSITE" id="PS51900">
    <property type="entry name" value="CB"/>
    <property type="match status" value="1"/>
</dbReference>
<evidence type="ECO:0000313" key="9">
    <source>
        <dbReference type="EMBL" id="RDY20544.1"/>
    </source>
</evidence>
<dbReference type="EMBL" id="MBEW02000030">
    <property type="protein sequence ID" value="RDY20544.1"/>
    <property type="molecule type" value="Genomic_DNA"/>
</dbReference>
<dbReference type="InterPro" id="IPR013762">
    <property type="entry name" value="Integrase-like_cat_sf"/>
</dbReference>
<evidence type="ECO:0000256" key="3">
    <source>
        <dbReference type="ARBA" id="ARBA00022908"/>
    </source>
</evidence>
<dbReference type="GO" id="GO:0015074">
    <property type="term" value="P:DNA integration"/>
    <property type="evidence" value="ECO:0007669"/>
    <property type="project" value="UniProtKB-KW"/>
</dbReference>
<feature type="domain" description="Tyr recombinase" evidence="7">
    <location>
        <begin position="150"/>
        <end position="269"/>
    </location>
</feature>
<protein>
    <submittedName>
        <fullName evidence="9">Site-specific integrase</fullName>
    </submittedName>
</protein>
<evidence type="ECO:0000256" key="4">
    <source>
        <dbReference type="ARBA" id="ARBA00023125"/>
    </source>
</evidence>
<dbReference type="InterPro" id="IPR002104">
    <property type="entry name" value="Integrase_catalytic"/>
</dbReference>
<comment type="similarity">
    <text evidence="2">Belongs to the 'phage' integrase family.</text>
</comment>
<name>A0A371IJ95_9FIRM</name>
<accession>A0A371IJ95</accession>
<comment type="function">
    <text evidence="1">Site-specific tyrosine recombinase, which acts by catalyzing the cutting and rejoining of the recombining DNA molecules.</text>
</comment>
<evidence type="ECO:0000256" key="2">
    <source>
        <dbReference type="ARBA" id="ARBA00008857"/>
    </source>
</evidence>
<proteinExistence type="inferred from homology"/>
<evidence type="ECO:0000259" key="7">
    <source>
        <dbReference type="PROSITE" id="PS51898"/>
    </source>
</evidence>
<evidence type="ECO:0000256" key="1">
    <source>
        <dbReference type="ARBA" id="ARBA00003283"/>
    </source>
</evidence>
<evidence type="ECO:0000313" key="10">
    <source>
        <dbReference type="Proteomes" id="UP000093352"/>
    </source>
</evidence>
<sequence>MTLQIKRIIIKRHRRETACVFIAYIFKNLTMEVIMKGNILYSELLVDFLAYKKQLVKKSTYSNFAVICKNHIAPYWHGVKLCEITKNQVQEYVFYLSNYGRLDKNTGLSPKTVRDILGVMKLSFKYAFKMGLMQDFSFKSIDLPKMAHSRRFCVLIDTEQKNLLNAIYRDLNPKTAGILIAFATGIRIGELCSLKMKDIDLISNKIVINKTIQRIYDISSHSSYIDIGSPKTYSSDRAIPIPSRLGYILSGLCKSDNAENFFDKFYHAA</sequence>
<keyword evidence="5" id="KW-0233">DNA recombination</keyword>
<evidence type="ECO:0000256" key="6">
    <source>
        <dbReference type="PROSITE-ProRule" id="PRU01248"/>
    </source>
</evidence>
<feature type="domain" description="Core-binding (CB)" evidence="8">
    <location>
        <begin position="39"/>
        <end position="128"/>
    </location>
</feature>
<dbReference type="InterPro" id="IPR011010">
    <property type="entry name" value="DNA_brk_join_enz"/>
</dbReference>
<keyword evidence="4 6" id="KW-0238">DNA-binding</keyword>
<dbReference type="GO" id="GO:0003677">
    <property type="term" value="F:DNA binding"/>
    <property type="evidence" value="ECO:0007669"/>
    <property type="project" value="UniProtKB-UniRule"/>
</dbReference>
<keyword evidence="3" id="KW-0229">DNA integration</keyword>
<dbReference type="Proteomes" id="UP000093352">
    <property type="component" value="Unassembled WGS sequence"/>
</dbReference>
<dbReference type="InterPro" id="IPR004107">
    <property type="entry name" value="Integrase_SAM-like_N"/>
</dbReference>
<dbReference type="Gene3D" id="1.10.150.130">
    <property type="match status" value="1"/>
</dbReference>
<keyword evidence="10" id="KW-1185">Reference proteome</keyword>
<evidence type="ECO:0000256" key="5">
    <source>
        <dbReference type="ARBA" id="ARBA00023172"/>
    </source>
</evidence>
<dbReference type="AlphaFoldDB" id="A0A371IJ95"/>
<dbReference type="InterPro" id="IPR044068">
    <property type="entry name" value="CB"/>
</dbReference>
<dbReference type="Gene3D" id="1.10.443.10">
    <property type="entry name" value="Intergrase catalytic core"/>
    <property type="match status" value="1"/>
</dbReference>
<dbReference type="PROSITE" id="PS51898">
    <property type="entry name" value="TYR_RECOMBINASE"/>
    <property type="match status" value="1"/>
</dbReference>
<dbReference type="GO" id="GO:0006310">
    <property type="term" value="P:DNA recombination"/>
    <property type="evidence" value="ECO:0007669"/>
    <property type="project" value="UniProtKB-KW"/>
</dbReference>
<dbReference type="SUPFAM" id="SSF56349">
    <property type="entry name" value="DNA breaking-rejoining enzymes"/>
    <property type="match status" value="1"/>
</dbReference>
<dbReference type="InterPro" id="IPR010998">
    <property type="entry name" value="Integrase_recombinase_N"/>
</dbReference>
<gene>
    <name evidence="9" type="ORF">BBG48_009525</name>
</gene>
<dbReference type="Pfam" id="PF14659">
    <property type="entry name" value="Phage_int_SAM_3"/>
    <property type="match status" value="1"/>
</dbReference>
<comment type="caution">
    <text evidence="9">The sequence shown here is derived from an EMBL/GenBank/DDBJ whole genome shotgun (WGS) entry which is preliminary data.</text>
</comment>
<organism evidence="9 10">
    <name type="scientific">Criibacterium bergeronii</name>
    <dbReference type="NCBI Taxonomy" id="1871336"/>
    <lineage>
        <taxon>Bacteria</taxon>
        <taxon>Bacillati</taxon>
        <taxon>Bacillota</taxon>
        <taxon>Clostridia</taxon>
        <taxon>Peptostreptococcales</taxon>
        <taxon>Filifactoraceae</taxon>
        <taxon>Criibacterium</taxon>
    </lineage>
</organism>
<reference evidence="9 10" key="1">
    <citation type="journal article" date="2016" name="Genome Announc.">
        <title>Draft Genome Sequence of Criibacterium bergeronii gen. nov., sp. nov., Strain CCRI-22567T, Isolated from a Vaginal Sample from a Woman with Bacterial Vaginosis.</title>
        <authorList>
            <person name="Maheux A.F."/>
            <person name="Berube E."/>
            <person name="Boudreau D.K."/>
            <person name="Raymond F."/>
            <person name="Corbeil J."/>
            <person name="Roy P.H."/>
            <person name="Boissinot M."/>
            <person name="Omar R.F."/>
        </authorList>
    </citation>
    <scope>NUCLEOTIDE SEQUENCE [LARGE SCALE GENOMIC DNA]</scope>
    <source>
        <strain evidence="9 10">CCRI-22567</strain>
    </source>
</reference>
<evidence type="ECO:0000259" key="8">
    <source>
        <dbReference type="PROSITE" id="PS51900"/>
    </source>
</evidence>